<evidence type="ECO:0000256" key="1">
    <source>
        <dbReference type="SAM" id="SignalP"/>
    </source>
</evidence>
<keyword evidence="1" id="KW-0732">Signal</keyword>
<protein>
    <submittedName>
        <fullName evidence="2">Uncharacterized protein</fullName>
    </submittedName>
</protein>
<dbReference type="EMBL" id="BGPR01015388">
    <property type="protein sequence ID" value="GBN69031.1"/>
    <property type="molecule type" value="Genomic_DNA"/>
</dbReference>
<accession>A0A4Y2R0D4</accession>
<evidence type="ECO:0000313" key="2">
    <source>
        <dbReference type="EMBL" id="GBN69031.1"/>
    </source>
</evidence>
<feature type="signal peptide" evidence="1">
    <location>
        <begin position="1"/>
        <end position="18"/>
    </location>
</feature>
<name>A0A4Y2R0D4_ARAVE</name>
<evidence type="ECO:0000313" key="3">
    <source>
        <dbReference type="Proteomes" id="UP000499080"/>
    </source>
</evidence>
<dbReference type="Proteomes" id="UP000499080">
    <property type="component" value="Unassembled WGS sequence"/>
</dbReference>
<feature type="chain" id="PRO_5021274331" evidence="1">
    <location>
        <begin position="19"/>
        <end position="120"/>
    </location>
</feature>
<dbReference type="AlphaFoldDB" id="A0A4Y2R0D4"/>
<comment type="caution">
    <text evidence="2">The sequence shown here is derived from an EMBL/GenBank/DDBJ whole genome shotgun (WGS) entry which is preliminary data.</text>
</comment>
<organism evidence="2 3">
    <name type="scientific">Araneus ventricosus</name>
    <name type="common">Orbweaver spider</name>
    <name type="synonym">Epeira ventricosa</name>
    <dbReference type="NCBI Taxonomy" id="182803"/>
    <lineage>
        <taxon>Eukaryota</taxon>
        <taxon>Metazoa</taxon>
        <taxon>Ecdysozoa</taxon>
        <taxon>Arthropoda</taxon>
        <taxon>Chelicerata</taxon>
        <taxon>Arachnida</taxon>
        <taxon>Araneae</taxon>
        <taxon>Araneomorphae</taxon>
        <taxon>Entelegynae</taxon>
        <taxon>Araneoidea</taxon>
        <taxon>Araneidae</taxon>
        <taxon>Araneus</taxon>
    </lineage>
</organism>
<proteinExistence type="predicted"/>
<gene>
    <name evidence="2" type="ORF">AVEN_262396_1</name>
</gene>
<sequence>MWLFHHSFYMWLWGLSDQACKGGCGWISRLRQHLKLALVSNLMQLQGKLTPLNYYLVFGYKAEVKEKKASFLPLSVKTWSKGCLFCGGAQREEEKRKEFRGANPLSLLRVHGQGWRPDMD</sequence>
<reference evidence="2 3" key="1">
    <citation type="journal article" date="2019" name="Sci. Rep.">
        <title>Orb-weaving spider Araneus ventricosus genome elucidates the spidroin gene catalogue.</title>
        <authorList>
            <person name="Kono N."/>
            <person name="Nakamura H."/>
            <person name="Ohtoshi R."/>
            <person name="Moran D.A.P."/>
            <person name="Shinohara A."/>
            <person name="Yoshida Y."/>
            <person name="Fujiwara M."/>
            <person name="Mori M."/>
            <person name="Tomita M."/>
            <person name="Arakawa K."/>
        </authorList>
    </citation>
    <scope>NUCLEOTIDE SEQUENCE [LARGE SCALE GENOMIC DNA]</scope>
</reference>
<keyword evidence="3" id="KW-1185">Reference proteome</keyword>